<gene>
    <name evidence="10" type="ORF">SAMN06295920_102426</name>
</gene>
<feature type="site" description="Catalytically relevant" evidence="6">
    <location>
        <position position="196"/>
    </location>
</feature>
<dbReference type="Pfam" id="PF01380">
    <property type="entry name" value="SIS"/>
    <property type="match status" value="1"/>
</dbReference>
<dbReference type="NCBIfam" id="TIGR00393">
    <property type="entry name" value="kpsF"/>
    <property type="match status" value="1"/>
</dbReference>
<dbReference type="PROSITE" id="PS51464">
    <property type="entry name" value="SIS"/>
    <property type="match status" value="1"/>
</dbReference>
<sequence length="330" mass="35427">MITHDIRSEATAKQLLERGRQVLRAEIDALHQLEAYLDDNFASAVRMLDATRGRIVVTGMGKSGHIARKIAATFAATGSPAIFIHPAEAAHGDLGMVQPGDTLIVLSNSGSTPELTPIMQHCRSLRIRIIGIASRLDSPVMQASDVRLLLPQVREACPSNIAPTSSTAMMLALGDALGMALMDLRGVARDNLKKLHPGGAIGLRLMAVREMMHGGASLPLVRLDTPMREVIMTMTSMGFGAAGVIDDDGRLVGVITDGDLRRHVGDLGDGVAADVMTRNPKTVPPETLAEDALMIMNDCKITTVFVMEDERPDYPAGIVHIHDFVRYGLS</sequence>
<evidence type="ECO:0000256" key="6">
    <source>
        <dbReference type="PIRSR" id="PIRSR004692-3"/>
    </source>
</evidence>
<dbReference type="Gene3D" id="3.10.580.10">
    <property type="entry name" value="CBS-domain"/>
    <property type="match status" value="1"/>
</dbReference>
<keyword evidence="5" id="KW-0479">Metal-binding</keyword>
<feature type="domain" description="SIS" evidence="9">
    <location>
        <begin position="44"/>
        <end position="187"/>
    </location>
</feature>
<dbReference type="FunFam" id="3.40.50.10490:FF:000011">
    <property type="entry name" value="Arabinose 5-phosphate isomerase"/>
    <property type="match status" value="1"/>
</dbReference>
<dbReference type="GO" id="GO:0097367">
    <property type="term" value="F:carbohydrate derivative binding"/>
    <property type="evidence" value="ECO:0007669"/>
    <property type="project" value="InterPro"/>
</dbReference>
<dbReference type="RefSeq" id="WP_079647165.1">
    <property type="nucleotide sequence ID" value="NZ_FUYM01000002.1"/>
</dbReference>
<feature type="site" description="Catalytically relevant" evidence="6">
    <location>
        <position position="114"/>
    </location>
</feature>
<feature type="domain" description="CBS" evidence="8">
    <location>
        <begin position="276"/>
        <end position="330"/>
    </location>
</feature>
<keyword evidence="5" id="KW-0862">Zinc</keyword>
<dbReference type="OrthoDB" id="9762536at2"/>
<evidence type="ECO:0000313" key="11">
    <source>
        <dbReference type="Proteomes" id="UP000189818"/>
    </source>
</evidence>
<comment type="similarity">
    <text evidence="1 4">Belongs to the SIS family. GutQ/KpsF subfamily.</text>
</comment>
<dbReference type="PROSITE" id="PS51371">
    <property type="entry name" value="CBS"/>
    <property type="match status" value="2"/>
</dbReference>
<accession>A0A1T5B270</accession>
<keyword evidence="10" id="KW-0413">Isomerase</keyword>
<dbReference type="AlphaFoldDB" id="A0A1T5B270"/>
<dbReference type="Gene3D" id="3.40.50.10490">
    <property type="entry name" value="Glucose-6-phosphate isomerase like protein, domain 1"/>
    <property type="match status" value="1"/>
</dbReference>
<evidence type="ECO:0000313" key="10">
    <source>
        <dbReference type="EMBL" id="SKB41348.1"/>
    </source>
</evidence>
<dbReference type="GO" id="GO:1901135">
    <property type="term" value="P:carbohydrate derivative metabolic process"/>
    <property type="evidence" value="ECO:0007669"/>
    <property type="project" value="InterPro"/>
</dbReference>
<keyword evidence="11" id="KW-1185">Reference proteome</keyword>
<evidence type="ECO:0000259" key="8">
    <source>
        <dbReference type="PROSITE" id="PS51371"/>
    </source>
</evidence>
<organism evidence="10 11">
    <name type="scientific">Rhizorhabdus histidinilytica</name>
    <dbReference type="NCBI Taxonomy" id="439228"/>
    <lineage>
        <taxon>Bacteria</taxon>
        <taxon>Pseudomonadati</taxon>
        <taxon>Pseudomonadota</taxon>
        <taxon>Alphaproteobacteria</taxon>
        <taxon>Sphingomonadales</taxon>
        <taxon>Sphingomonadaceae</taxon>
        <taxon>Rhizorhabdus</taxon>
    </lineage>
</organism>
<dbReference type="GO" id="GO:0046872">
    <property type="term" value="F:metal ion binding"/>
    <property type="evidence" value="ECO:0007669"/>
    <property type="project" value="UniProtKB-KW"/>
</dbReference>
<dbReference type="SUPFAM" id="SSF53697">
    <property type="entry name" value="SIS domain"/>
    <property type="match status" value="1"/>
</dbReference>
<keyword evidence="3 7" id="KW-0129">CBS domain</keyword>
<dbReference type="Pfam" id="PF00571">
    <property type="entry name" value="CBS"/>
    <property type="match status" value="2"/>
</dbReference>
<dbReference type="CDD" id="cd05014">
    <property type="entry name" value="SIS_Kpsf"/>
    <property type="match status" value="1"/>
</dbReference>
<keyword evidence="2" id="KW-0677">Repeat</keyword>
<feature type="site" description="Catalytically relevant" evidence="6">
    <location>
        <position position="155"/>
    </location>
</feature>
<dbReference type="Proteomes" id="UP000189818">
    <property type="component" value="Unassembled WGS sequence"/>
</dbReference>
<dbReference type="InterPro" id="IPR046348">
    <property type="entry name" value="SIS_dom_sf"/>
</dbReference>
<feature type="site" description="Catalytically relevant" evidence="6">
    <location>
        <position position="62"/>
    </location>
</feature>
<evidence type="ECO:0000256" key="3">
    <source>
        <dbReference type="ARBA" id="ARBA00023122"/>
    </source>
</evidence>
<feature type="binding site" evidence="5">
    <location>
        <position position="85"/>
    </location>
    <ligand>
        <name>Zn(2+)</name>
        <dbReference type="ChEBI" id="CHEBI:29105"/>
    </ligand>
</feature>
<name>A0A1T5B270_9SPHN</name>
<dbReference type="PANTHER" id="PTHR42745">
    <property type="match status" value="1"/>
</dbReference>
<evidence type="ECO:0000259" key="9">
    <source>
        <dbReference type="PROSITE" id="PS51464"/>
    </source>
</evidence>
<dbReference type="GO" id="GO:0005975">
    <property type="term" value="P:carbohydrate metabolic process"/>
    <property type="evidence" value="ECO:0007669"/>
    <property type="project" value="InterPro"/>
</dbReference>
<dbReference type="SMART" id="SM00116">
    <property type="entry name" value="CBS"/>
    <property type="match status" value="2"/>
</dbReference>
<evidence type="ECO:0000256" key="7">
    <source>
        <dbReference type="PROSITE-ProRule" id="PRU00703"/>
    </source>
</evidence>
<dbReference type="InterPro" id="IPR046342">
    <property type="entry name" value="CBS_dom_sf"/>
</dbReference>
<evidence type="ECO:0000256" key="5">
    <source>
        <dbReference type="PIRSR" id="PIRSR004692-2"/>
    </source>
</evidence>
<evidence type="ECO:0000256" key="4">
    <source>
        <dbReference type="PIRNR" id="PIRNR004692"/>
    </source>
</evidence>
<dbReference type="EMBL" id="FUYM01000002">
    <property type="protein sequence ID" value="SKB41348.1"/>
    <property type="molecule type" value="Genomic_DNA"/>
</dbReference>
<dbReference type="InterPro" id="IPR004800">
    <property type="entry name" value="KdsD/KpsF-type"/>
</dbReference>
<protein>
    <submittedName>
        <fullName evidence="10">Arabinose-5-phosphate isomerase</fullName>
    </submittedName>
</protein>
<dbReference type="InterPro" id="IPR050986">
    <property type="entry name" value="GutQ/KpsF_isomerases"/>
</dbReference>
<feature type="domain" description="CBS" evidence="8">
    <location>
        <begin position="211"/>
        <end position="275"/>
    </location>
</feature>
<proteinExistence type="inferred from homology"/>
<dbReference type="InterPro" id="IPR000644">
    <property type="entry name" value="CBS_dom"/>
</dbReference>
<dbReference type="InterPro" id="IPR001347">
    <property type="entry name" value="SIS_dom"/>
</dbReference>
<evidence type="ECO:0000256" key="1">
    <source>
        <dbReference type="ARBA" id="ARBA00008165"/>
    </source>
</evidence>
<dbReference type="PIRSF" id="PIRSF004692">
    <property type="entry name" value="KdsD_KpsF"/>
    <property type="match status" value="1"/>
</dbReference>
<dbReference type="GO" id="GO:0019146">
    <property type="term" value="F:arabinose-5-phosphate isomerase activity"/>
    <property type="evidence" value="ECO:0007669"/>
    <property type="project" value="UniProtKB-ARBA"/>
</dbReference>
<reference evidence="11" key="1">
    <citation type="submission" date="2017-02" db="EMBL/GenBank/DDBJ databases">
        <authorList>
            <person name="Varghese N."/>
            <person name="Submissions S."/>
        </authorList>
    </citation>
    <scope>NUCLEOTIDE SEQUENCE [LARGE SCALE GENOMIC DNA]</scope>
    <source>
        <strain evidence="11">UM2</strain>
    </source>
</reference>
<evidence type="ECO:0000256" key="2">
    <source>
        <dbReference type="ARBA" id="ARBA00022737"/>
    </source>
</evidence>
<dbReference type="InterPro" id="IPR035474">
    <property type="entry name" value="SIS_Kpsf"/>
</dbReference>
<dbReference type="STRING" id="439228.SAMN06295920_102426"/>
<dbReference type="PANTHER" id="PTHR42745:SF1">
    <property type="entry name" value="ARABINOSE 5-PHOSPHATE ISOMERASE KDSD"/>
    <property type="match status" value="1"/>
</dbReference>
<dbReference type="CDD" id="cd04604">
    <property type="entry name" value="CBS_pair_SIS_assoc"/>
    <property type="match status" value="1"/>
</dbReference>